<comment type="caution">
    <text evidence="3">The sequence shown here is derived from an EMBL/GenBank/DDBJ whole genome shotgun (WGS) entry which is preliminary data.</text>
</comment>
<sequence>MADNDEPKFNTLAERIAALNQQKNFSSTPEPVRKRPPPPPPPNRPSVETRTQSLPVASSSPASSLGHSNPVIPLRPKRNNAPLVSEQHLAVAPHEAAVATHHQSPANAPPPLPSRTPSGPTPSLPPRRTSTQSSLMVRRNSGSSELSQHSTLSSLSVGYTASSVTSQGSEGTIHKLPPAFDPASLPQLPPTRREREAKEAAEAAKVAAKPNHHVAGTHPVPATRQIEPAPAPKYRAPATQPAPVRKIEPAPGPKPGLPPRLPSRPAIPQRSATVATTEPSLPPRKLPPRPAAFVKPPLTNGAAKEQHQHNQTSAHPPLVPGVRPQLPSRPQSQDEPPPVPISSRPSLAQIEAVTSRVAPGPVVNDCFICRDWSGPDGIATKFPRQSLPRQDPVGHLAGGLCDPFPSYTDKARAIFAWFHYNISYDTVAFFGKTVKHMSVEDTIFSGLAVCQGYAETYKAIANRAGLECVLISGHGKGFGHTPMKKGERPPPQKADGHAWNAVRIDGDVWKLLDACWGAGHLDTATNEYKAMFSPKQFIRPNDEFGKYHFPRETRYQFRDDGRVITWEEYIVDEIADEQPIFYGQQEGISEASVEPKQRNISVHSGEIVRFQFSKVCEHWTSEKHGLGTPPLFLLCIKGVDGRKDDMLPIETDGYWHWIDVRARDLGAPGQAVQVAQPTTINGKDARGVTAEEFLAKKGKMNMSWSYVMRWELV</sequence>
<dbReference type="SMART" id="SM00460">
    <property type="entry name" value="TGc"/>
    <property type="match status" value="1"/>
</dbReference>
<accession>A0ABR1I0B1</accession>
<feature type="compositionally biased region" description="Polar residues" evidence="1">
    <location>
        <begin position="19"/>
        <end position="28"/>
    </location>
</feature>
<protein>
    <recommendedName>
        <fullName evidence="2">Transglutaminase-like domain-containing protein</fullName>
    </recommendedName>
</protein>
<dbReference type="Gene3D" id="3.10.620.30">
    <property type="match status" value="1"/>
</dbReference>
<feature type="compositionally biased region" description="Basic and acidic residues" evidence="1">
    <location>
        <begin position="191"/>
        <end position="202"/>
    </location>
</feature>
<gene>
    <name evidence="3" type="ORF">QQZ08_006532</name>
</gene>
<dbReference type="EMBL" id="JAZAVK010000059">
    <property type="protein sequence ID" value="KAK7426940.1"/>
    <property type="molecule type" value="Genomic_DNA"/>
</dbReference>
<feature type="compositionally biased region" description="Polar residues" evidence="1">
    <location>
        <begin position="157"/>
        <end position="170"/>
    </location>
</feature>
<dbReference type="InterPro" id="IPR038765">
    <property type="entry name" value="Papain-like_cys_pep_sf"/>
</dbReference>
<feature type="compositionally biased region" description="Low complexity" evidence="1">
    <location>
        <begin position="141"/>
        <end position="156"/>
    </location>
</feature>
<evidence type="ECO:0000313" key="4">
    <source>
        <dbReference type="Proteomes" id="UP001498421"/>
    </source>
</evidence>
<feature type="compositionally biased region" description="Pro residues" evidence="1">
    <location>
        <begin position="250"/>
        <end position="262"/>
    </location>
</feature>
<feature type="domain" description="Transglutaminase-like" evidence="2">
    <location>
        <begin position="442"/>
        <end position="516"/>
    </location>
</feature>
<evidence type="ECO:0000313" key="3">
    <source>
        <dbReference type="EMBL" id="KAK7426940.1"/>
    </source>
</evidence>
<evidence type="ECO:0000259" key="2">
    <source>
        <dbReference type="SMART" id="SM00460"/>
    </source>
</evidence>
<dbReference type="PANTHER" id="PTHR46333">
    <property type="entry name" value="CYTOKINESIS PROTEIN 3"/>
    <property type="match status" value="1"/>
</dbReference>
<dbReference type="Pfam" id="PF01841">
    <property type="entry name" value="Transglut_core"/>
    <property type="match status" value="1"/>
</dbReference>
<evidence type="ECO:0000256" key="1">
    <source>
        <dbReference type="SAM" id="MobiDB-lite"/>
    </source>
</evidence>
<organism evidence="3 4">
    <name type="scientific">Neonectria magnoliae</name>
    <dbReference type="NCBI Taxonomy" id="2732573"/>
    <lineage>
        <taxon>Eukaryota</taxon>
        <taxon>Fungi</taxon>
        <taxon>Dikarya</taxon>
        <taxon>Ascomycota</taxon>
        <taxon>Pezizomycotina</taxon>
        <taxon>Sordariomycetes</taxon>
        <taxon>Hypocreomycetidae</taxon>
        <taxon>Hypocreales</taxon>
        <taxon>Nectriaceae</taxon>
        <taxon>Neonectria</taxon>
    </lineage>
</organism>
<reference evidence="3 4" key="1">
    <citation type="journal article" date="2025" name="Microbiol. Resour. Announc.">
        <title>Draft genome sequences for Neonectria magnoliae and Neonectria punicea, canker pathogens of Liriodendron tulipifera and Acer saccharum in West Virginia.</title>
        <authorList>
            <person name="Petronek H.M."/>
            <person name="Kasson M.T."/>
            <person name="Metheny A.M."/>
            <person name="Stauder C.M."/>
            <person name="Lovett B."/>
            <person name="Lynch S.C."/>
            <person name="Garnas J.R."/>
            <person name="Kasson L.R."/>
            <person name="Stajich J.E."/>
        </authorList>
    </citation>
    <scope>NUCLEOTIDE SEQUENCE [LARGE SCALE GENOMIC DNA]</scope>
    <source>
        <strain evidence="3 4">NRRL 64651</strain>
    </source>
</reference>
<dbReference type="SUPFAM" id="SSF54001">
    <property type="entry name" value="Cysteine proteinases"/>
    <property type="match status" value="1"/>
</dbReference>
<feature type="compositionally biased region" description="Pro residues" evidence="1">
    <location>
        <begin position="107"/>
        <end position="125"/>
    </location>
</feature>
<feature type="compositionally biased region" description="Pro residues" evidence="1">
    <location>
        <begin position="280"/>
        <end position="290"/>
    </location>
</feature>
<dbReference type="InterPro" id="IPR052557">
    <property type="entry name" value="CAP/Cytokinesis_protein"/>
</dbReference>
<proteinExistence type="predicted"/>
<dbReference type="InterPro" id="IPR002931">
    <property type="entry name" value="Transglutaminase-like"/>
</dbReference>
<dbReference type="PANTHER" id="PTHR46333:SF5">
    <property type="entry name" value="TRANSGLUTAMINASE-LIKE DOMAIN-CONTAINING PROTEIN"/>
    <property type="match status" value="1"/>
</dbReference>
<feature type="region of interest" description="Disordered" evidence="1">
    <location>
        <begin position="1"/>
        <end position="344"/>
    </location>
</feature>
<feature type="compositionally biased region" description="Low complexity" evidence="1">
    <location>
        <begin position="53"/>
        <end position="65"/>
    </location>
</feature>
<dbReference type="Proteomes" id="UP001498421">
    <property type="component" value="Unassembled WGS sequence"/>
</dbReference>
<name>A0ABR1I0B1_9HYPO</name>
<keyword evidence="4" id="KW-1185">Reference proteome</keyword>